<protein>
    <submittedName>
        <fullName evidence="1">SRPBCC family protein</fullName>
    </submittedName>
</protein>
<sequence length="134" mass="14489">MRLGLRHAMPSVELTIDTPAAAVWDVITDLTAWPEWGPSVTGAQLDTPGGLEAGARGKVWTPVGVPLPFTITEFVEGRAWAWRVAGVPATRHEVIPRGEERCVLSFGVPLWAPAYLTIMAIALPRIEKLALARA</sequence>
<accession>A0AAU4JYI4</accession>
<gene>
    <name evidence="1" type="ORF">OG579_14225</name>
</gene>
<dbReference type="RefSeq" id="WP_328856458.1">
    <property type="nucleotide sequence ID" value="NZ_CP108021.1"/>
</dbReference>
<dbReference type="Pfam" id="PF10604">
    <property type="entry name" value="Polyketide_cyc2"/>
    <property type="match status" value="1"/>
</dbReference>
<proteinExistence type="predicted"/>
<keyword evidence="2" id="KW-1185">Reference proteome</keyword>
<dbReference type="InterPro" id="IPR023393">
    <property type="entry name" value="START-like_dom_sf"/>
</dbReference>
<dbReference type="Proteomes" id="UP001432128">
    <property type="component" value="Chromosome"/>
</dbReference>
<reference evidence="1 2" key="1">
    <citation type="submission" date="2022-10" db="EMBL/GenBank/DDBJ databases">
        <title>The complete genomes of actinobacterial strains from the NBC collection.</title>
        <authorList>
            <person name="Joergensen T.S."/>
            <person name="Alvarez Arevalo M."/>
            <person name="Sterndorff E.B."/>
            <person name="Faurdal D."/>
            <person name="Vuksanovic O."/>
            <person name="Mourched A.-S."/>
            <person name="Charusanti P."/>
            <person name="Shaw S."/>
            <person name="Blin K."/>
            <person name="Weber T."/>
        </authorList>
    </citation>
    <scope>NUCLEOTIDE SEQUENCE [LARGE SCALE GENOMIC DNA]</scope>
    <source>
        <strain evidence="1 2">NBC_00319</strain>
    </source>
</reference>
<dbReference type="AlphaFoldDB" id="A0AAU4JYI4"/>
<dbReference type="KEGG" id="whr:OG579_14225"/>
<name>A0AAU4JYI4_9NOCA</name>
<dbReference type="EMBL" id="CP108021">
    <property type="protein sequence ID" value="WUM18880.1"/>
    <property type="molecule type" value="Genomic_DNA"/>
</dbReference>
<dbReference type="InterPro" id="IPR019587">
    <property type="entry name" value="Polyketide_cyclase/dehydratase"/>
</dbReference>
<evidence type="ECO:0000313" key="2">
    <source>
        <dbReference type="Proteomes" id="UP001432128"/>
    </source>
</evidence>
<dbReference type="SUPFAM" id="SSF55961">
    <property type="entry name" value="Bet v1-like"/>
    <property type="match status" value="1"/>
</dbReference>
<organism evidence="1 2">
    <name type="scientific">Williamsia herbipolensis</name>
    <dbReference type="NCBI Taxonomy" id="1603258"/>
    <lineage>
        <taxon>Bacteria</taxon>
        <taxon>Bacillati</taxon>
        <taxon>Actinomycetota</taxon>
        <taxon>Actinomycetes</taxon>
        <taxon>Mycobacteriales</taxon>
        <taxon>Nocardiaceae</taxon>
        <taxon>Williamsia</taxon>
    </lineage>
</organism>
<evidence type="ECO:0000313" key="1">
    <source>
        <dbReference type="EMBL" id="WUM18880.1"/>
    </source>
</evidence>
<dbReference type="Gene3D" id="3.30.530.20">
    <property type="match status" value="1"/>
</dbReference>